<accession>A0A916KPB3</accession>
<dbReference type="OrthoDB" id="34267at10239"/>
<sequence length="230" mass="28315">MLKLSDLSFSVIIKNNINLCGYQNVSYIYNLMDNIDIIELILYYDIYNYKIIKEYILNSKQEYYILNEHNNYYIEYKDKKIKLNRNTVKTFKDILNTIIGDAFCENFLIEHKYIVNWEYISKSQKLSESLIRKCKNVIDWNNISLYQLLSENFIRDFKNKVNWKYISYKQILSENFIREFKNRIYWKYISKYQELSEEFIIEFKKYIYCKYILKYQKLSKDTIILLTSRC</sequence>
<dbReference type="KEGG" id="vg:15613029"/>
<reference evidence="1" key="1">
    <citation type="journal article" date="2013" name="J. Virol.">
        <title>New Insights into the Evolution of Entomopoxvirinae from the Complete Genome Sequences of Four Entomopoxviruses Infecting Adoxophyes honmai, Choristoneura biennis, Choristoneura rosaceana, and Mythimna separata.</title>
        <authorList>
            <person name="Theze J."/>
            <person name="Takatsuka J."/>
            <person name="Li Z."/>
            <person name="Gallais J."/>
            <person name="Doucet D."/>
            <person name="Arif B."/>
            <person name="Nakai M."/>
            <person name="Herniou E.A."/>
        </authorList>
    </citation>
    <scope>NUCLEOTIDE SEQUENCE</scope>
</reference>
<organismHost>
    <name type="scientific">Choristoneura fumiferana</name>
    <name type="common">Spruce budworm moth</name>
    <name type="synonym">Archips fumiferana</name>
    <dbReference type="NCBI Taxonomy" id="7141"/>
</organismHost>
<gene>
    <name evidence="1" type="ORF">CHBEV_039</name>
</gene>
<dbReference type="Proteomes" id="UP000792220">
    <property type="component" value="Genome"/>
</dbReference>
<dbReference type="RefSeq" id="YP_008004109.1">
    <property type="nucleotide sequence ID" value="NC_021248.1"/>
</dbReference>
<dbReference type="GeneID" id="15613029"/>
<dbReference type="EMBL" id="HF679132">
    <property type="protein sequence ID" value="CCU55607.1"/>
    <property type="molecule type" value="Genomic_DNA"/>
</dbReference>
<organism evidence="1 2">
    <name type="scientific">Choristoneura biennis entomopoxvirus</name>
    <name type="common">CbEPV</name>
    <dbReference type="NCBI Taxonomy" id="10288"/>
    <lineage>
        <taxon>Viruses</taxon>
        <taxon>Varidnaviria</taxon>
        <taxon>Bamfordvirae</taxon>
        <taxon>Nucleocytoviricota</taxon>
        <taxon>Pokkesviricetes</taxon>
        <taxon>Chitovirales</taxon>
        <taxon>Poxviridae</taxon>
        <taxon>Entomopoxvirinae</taxon>
        <taxon>Betaentomopoxvirus</taxon>
        <taxon>Betaentomopoxvirus cbiennis</taxon>
    </lineage>
</organism>
<evidence type="ECO:0000313" key="1">
    <source>
        <dbReference type="EMBL" id="CCU55607.1"/>
    </source>
</evidence>
<evidence type="ECO:0000313" key="2">
    <source>
        <dbReference type="Proteomes" id="UP000792220"/>
    </source>
</evidence>
<proteinExistence type="predicted"/>
<keyword evidence="2" id="KW-1185">Reference proteome</keyword>
<protein>
    <submittedName>
        <fullName evidence="1">Tryptophan repeat gene family</fullName>
    </submittedName>
</protein>
<name>A0A916KPB3_CBEPV</name>